<evidence type="ECO:0000313" key="3">
    <source>
        <dbReference type="Proteomes" id="UP000886800"/>
    </source>
</evidence>
<sequence length="398" mass="45066">MTFLTHSRSGRAEQFFNLCMQQRIPFWGCRPRGLELEGRTTPSGYRQMHPVARRTGVRPRIQKKQGAPFLLHRYRRRVGLLAGLLLAAALLAASQQFIWVIQVEGCSTQEQVQELTAALRELGVHRGVLKRGIDVKQVQQRMLYQVDSIAWAGLNLQGVTATLLVRERVSPPEKIDTDLPANVVASEDGQIQRLEVTDGKAVLQRGDTVRAGEMVVSGVLEDRWGMTHLVRANARVIAHVPRALEVRVPLRQSQASLTGEVIKRRYLELGDLRIPLFLYRPIQGQYKAERVTRPLELFGVSLPFSLARESYLFYETQEGQIDEEAALREAEQALARQEQALFGEDPVIRREVSAAVEGEEVVLRGAYLVETDIARQQPIAVEDRRQQQNQRPRRPSGY</sequence>
<gene>
    <name evidence="2" type="ORF">H9736_02135</name>
</gene>
<dbReference type="InterPro" id="IPR010690">
    <property type="entry name" value="YqfD"/>
</dbReference>
<feature type="transmembrane region" description="Helical" evidence="1">
    <location>
        <begin position="78"/>
        <end position="101"/>
    </location>
</feature>
<accession>A0A9D1WQG2</accession>
<dbReference type="EMBL" id="DXES01000042">
    <property type="protein sequence ID" value="HIX65026.1"/>
    <property type="molecule type" value="Genomic_DNA"/>
</dbReference>
<dbReference type="AlphaFoldDB" id="A0A9D1WQG2"/>
<dbReference type="Proteomes" id="UP000886800">
    <property type="component" value="Unassembled WGS sequence"/>
</dbReference>
<keyword evidence="1" id="KW-0472">Membrane</keyword>
<reference evidence="2" key="1">
    <citation type="journal article" date="2021" name="PeerJ">
        <title>Extensive microbial diversity within the chicken gut microbiome revealed by metagenomics and culture.</title>
        <authorList>
            <person name="Gilroy R."/>
            <person name="Ravi A."/>
            <person name="Getino M."/>
            <person name="Pursley I."/>
            <person name="Horton D.L."/>
            <person name="Alikhan N.F."/>
            <person name="Baker D."/>
            <person name="Gharbi K."/>
            <person name="Hall N."/>
            <person name="Watson M."/>
            <person name="Adriaenssens E.M."/>
            <person name="Foster-Nyarko E."/>
            <person name="Jarju S."/>
            <person name="Secka A."/>
            <person name="Antonio M."/>
            <person name="Oren A."/>
            <person name="Chaudhuri R.R."/>
            <person name="La Ragione R."/>
            <person name="Hildebrand F."/>
            <person name="Pallen M.J."/>
        </authorList>
    </citation>
    <scope>NUCLEOTIDE SEQUENCE</scope>
    <source>
        <strain evidence="2">CHK188-5543</strain>
    </source>
</reference>
<proteinExistence type="predicted"/>
<dbReference type="PIRSF" id="PIRSF029895">
    <property type="entry name" value="SpoIV"/>
    <property type="match status" value="1"/>
</dbReference>
<name>A0A9D1WQG2_9FIRM</name>
<reference evidence="2" key="2">
    <citation type="submission" date="2021-04" db="EMBL/GenBank/DDBJ databases">
        <authorList>
            <person name="Gilroy R."/>
        </authorList>
    </citation>
    <scope>NUCLEOTIDE SEQUENCE</scope>
    <source>
        <strain evidence="2">CHK188-5543</strain>
    </source>
</reference>
<evidence type="ECO:0000313" key="2">
    <source>
        <dbReference type="EMBL" id="HIX65026.1"/>
    </source>
</evidence>
<organism evidence="2 3">
    <name type="scientific">Candidatus Anaerotruncus excrementipullorum</name>
    <dbReference type="NCBI Taxonomy" id="2838465"/>
    <lineage>
        <taxon>Bacteria</taxon>
        <taxon>Bacillati</taxon>
        <taxon>Bacillota</taxon>
        <taxon>Clostridia</taxon>
        <taxon>Eubacteriales</taxon>
        <taxon>Oscillospiraceae</taxon>
        <taxon>Anaerotruncus</taxon>
    </lineage>
</organism>
<keyword evidence="1" id="KW-1133">Transmembrane helix</keyword>
<evidence type="ECO:0000256" key="1">
    <source>
        <dbReference type="SAM" id="Phobius"/>
    </source>
</evidence>
<protein>
    <submittedName>
        <fullName evidence="2">Sporulation protein YqfD</fullName>
    </submittedName>
</protein>
<comment type="caution">
    <text evidence="2">The sequence shown here is derived from an EMBL/GenBank/DDBJ whole genome shotgun (WGS) entry which is preliminary data.</text>
</comment>
<dbReference type="Pfam" id="PF06898">
    <property type="entry name" value="YqfD"/>
    <property type="match status" value="1"/>
</dbReference>
<keyword evidence="1" id="KW-0812">Transmembrane</keyword>